<evidence type="ECO:0000256" key="1">
    <source>
        <dbReference type="SAM" id="Coils"/>
    </source>
</evidence>
<comment type="caution">
    <text evidence="3">The sequence shown here is derived from an EMBL/GenBank/DDBJ whole genome shotgun (WGS) entry which is preliminary data.</text>
</comment>
<protein>
    <recommendedName>
        <fullName evidence="2">Ribonuclease J C-terminal domain-containing protein</fullName>
    </recommendedName>
</protein>
<evidence type="ECO:0000259" key="2">
    <source>
        <dbReference type="Pfam" id="PF17770"/>
    </source>
</evidence>
<gene>
    <name evidence="3" type="ORF">ACD_80C00078G0009</name>
</gene>
<dbReference type="EMBL" id="AMFJ01036085">
    <property type="protein sequence ID" value="EKD25375.1"/>
    <property type="molecule type" value="Genomic_DNA"/>
</dbReference>
<dbReference type="AlphaFoldDB" id="K1X5B0"/>
<accession>K1X5B0</accession>
<reference evidence="3" key="1">
    <citation type="journal article" date="2012" name="Science">
        <title>Fermentation, hydrogen, and sulfur metabolism in multiple uncultivated bacterial phyla.</title>
        <authorList>
            <person name="Wrighton K.C."/>
            <person name="Thomas B.C."/>
            <person name="Sharon I."/>
            <person name="Miller C.S."/>
            <person name="Castelle C.J."/>
            <person name="VerBerkmoes N.C."/>
            <person name="Wilkins M.J."/>
            <person name="Hettich R.L."/>
            <person name="Lipton M.S."/>
            <person name="Williams K.H."/>
            <person name="Long P.E."/>
            <person name="Banfield J.F."/>
        </authorList>
    </citation>
    <scope>NUCLEOTIDE SEQUENCE [LARGE SCALE GENOMIC DNA]</scope>
</reference>
<feature type="coiled-coil region" evidence="1">
    <location>
        <begin position="77"/>
        <end position="111"/>
    </location>
</feature>
<feature type="domain" description="Ribonuclease J C-terminal" evidence="2">
    <location>
        <begin position="26"/>
        <end position="123"/>
    </location>
</feature>
<proteinExistence type="predicted"/>
<dbReference type="InterPro" id="IPR041636">
    <property type="entry name" value="RNase_J_C"/>
</dbReference>
<dbReference type="Gene3D" id="3.10.20.580">
    <property type="match status" value="1"/>
</dbReference>
<sequence length="155" mass="18115">VGEEQLKLDTVLIDGKWQWHLSGEYVIKARHIMAKNWVISLIFKIDTKSNELVGNIQIESRWFVYSSEVKTIHTQIVEFARAKYNEKQKKRMEIKENLRQIKDDLGEYINKIIGRVPMLLPMYVYINREAQGSGVDVTHDESVVGMTLEEQGYKD</sequence>
<evidence type="ECO:0000313" key="3">
    <source>
        <dbReference type="EMBL" id="EKD25375.1"/>
    </source>
</evidence>
<organism evidence="3">
    <name type="scientific">uncultured bacterium</name>
    <name type="common">gcode 4</name>
    <dbReference type="NCBI Taxonomy" id="1234023"/>
    <lineage>
        <taxon>Bacteria</taxon>
        <taxon>environmental samples</taxon>
    </lineage>
</organism>
<name>K1X5B0_9BACT</name>
<keyword evidence="1" id="KW-0175">Coiled coil</keyword>
<feature type="non-terminal residue" evidence="3">
    <location>
        <position position="1"/>
    </location>
</feature>
<dbReference type="Pfam" id="PF17770">
    <property type="entry name" value="RNase_J_C"/>
    <property type="match status" value="1"/>
</dbReference>